<dbReference type="InterPro" id="IPR004843">
    <property type="entry name" value="Calcineurin-like_PHP"/>
</dbReference>
<dbReference type="SUPFAM" id="SSF56300">
    <property type="entry name" value="Metallo-dependent phosphatases"/>
    <property type="match status" value="1"/>
</dbReference>
<dbReference type="InterPro" id="IPR050341">
    <property type="entry name" value="PP1_catalytic_subunit"/>
</dbReference>
<name>A0A653DFM3_CALMS</name>
<dbReference type="AlphaFoldDB" id="A0A653DFM3"/>
<dbReference type="OrthoDB" id="256429at2759"/>
<organism evidence="3 4">
    <name type="scientific">Callosobruchus maculatus</name>
    <name type="common">Southern cowpea weevil</name>
    <name type="synonym">Pulse bruchid</name>
    <dbReference type="NCBI Taxonomy" id="64391"/>
    <lineage>
        <taxon>Eukaryota</taxon>
        <taxon>Metazoa</taxon>
        <taxon>Ecdysozoa</taxon>
        <taxon>Arthropoda</taxon>
        <taxon>Hexapoda</taxon>
        <taxon>Insecta</taxon>
        <taxon>Pterygota</taxon>
        <taxon>Neoptera</taxon>
        <taxon>Endopterygota</taxon>
        <taxon>Coleoptera</taxon>
        <taxon>Polyphaga</taxon>
        <taxon>Cucujiformia</taxon>
        <taxon>Chrysomeloidea</taxon>
        <taxon>Chrysomelidae</taxon>
        <taxon>Bruchinae</taxon>
        <taxon>Bruchini</taxon>
        <taxon>Callosobruchus</taxon>
    </lineage>
</organism>
<keyword evidence="4" id="KW-1185">Reference proteome</keyword>
<evidence type="ECO:0000313" key="4">
    <source>
        <dbReference type="Proteomes" id="UP000410492"/>
    </source>
</evidence>
<dbReference type="SMART" id="SM00156">
    <property type="entry name" value="PP2Ac"/>
    <property type="match status" value="1"/>
</dbReference>
<evidence type="ECO:0000256" key="1">
    <source>
        <dbReference type="RuleBase" id="RU004273"/>
    </source>
</evidence>
<dbReference type="InterPro" id="IPR029052">
    <property type="entry name" value="Metallo-depent_PP-like"/>
</dbReference>
<dbReference type="GO" id="GO:0004722">
    <property type="term" value="F:protein serine/threonine phosphatase activity"/>
    <property type="evidence" value="ECO:0007669"/>
    <property type="project" value="UniProtKB-EC"/>
</dbReference>
<dbReference type="PRINTS" id="PR00114">
    <property type="entry name" value="STPHPHTASE"/>
</dbReference>
<dbReference type="Proteomes" id="UP000410492">
    <property type="component" value="Unassembled WGS sequence"/>
</dbReference>
<dbReference type="EC" id="3.1.3.16" evidence="1"/>
<dbReference type="GO" id="GO:0005634">
    <property type="term" value="C:nucleus"/>
    <property type="evidence" value="ECO:0007669"/>
    <property type="project" value="TreeGrafter"/>
</dbReference>
<dbReference type="EMBL" id="CAACVG010011763">
    <property type="protein sequence ID" value="VEN58788.1"/>
    <property type="molecule type" value="Genomic_DNA"/>
</dbReference>
<feature type="domain" description="Serine/threonine specific protein phosphatases" evidence="2">
    <location>
        <begin position="4"/>
        <end position="9"/>
    </location>
</feature>
<reference evidence="3 4" key="1">
    <citation type="submission" date="2019-01" db="EMBL/GenBank/DDBJ databases">
        <authorList>
            <person name="Sayadi A."/>
        </authorList>
    </citation>
    <scope>NUCLEOTIDE SEQUENCE [LARGE SCALE GENOMIC DNA]</scope>
</reference>
<dbReference type="PROSITE" id="PS00125">
    <property type="entry name" value="SER_THR_PHOSPHATASE"/>
    <property type="match status" value="1"/>
</dbReference>
<proteinExistence type="inferred from homology"/>
<sequence>MNLVRGNHEIRDVQKMFTFYKECLLKLGDKLGNEVWNTINNAFDVMPVAAVVDGKLFCCHGGVPPPWLCPVITAINDVPVPLNQPDIQSSLAWELMWNDPVRPKTVNDKLAMELLANEGFAVNVRRGTAHIFSVDALERFLKANQLTHIVRAHEVAQAGFQLLQKGKLLTVFSSSKYCGGNNDAACVMADQGKLRILRLETD</sequence>
<gene>
    <name evidence="3" type="ORF">CALMAC_LOCUS17042</name>
</gene>
<accession>A0A653DFM3</accession>
<comment type="similarity">
    <text evidence="1">Belongs to the PPP phosphatase family.</text>
</comment>
<evidence type="ECO:0000313" key="3">
    <source>
        <dbReference type="EMBL" id="VEN58788.1"/>
    </source>
</evidence>
<evidence type="ECO:0000259" key="2">
    <source>
        <dbReference type="PROSITE" id="PS00125"/>
    </source>
</evidence>
<dbReference type="InterPro" id="IPR006186">
    <property type="entry name" value="Ser/Thr-sp_prot-phosphatase"/>
</dbReference>
<dbReference type="Pfam" id="PF00149">
    <property type="entry name" value="Metallophos"/>
    <property type="match status" value="1"/>
</dbReference>
<dbReference type="PANTHER" id="PTHR11668:SF496">
    <property type="entry name" value="SERINE_THREONINE-PROTEIN PHOSPHATASE"/>
    <property type="match status" value="1"/>
</dbReference>
<keyword evidence="1" id="KW-0378">Hydrolase</keyword>
<dbReference type="PANTHER" id="PTHR11668">
    <property type="entry name" value="SERINE/THREONINE PROTEIN PHOSPHATASE"/>
    <property type="match status" value="1"/>
</dbReference>
<dbReference type="Gene3D" id="3.60.21.10">
    <property type="match status" value="1"/>
</dbReference>
<protein>
    <recommendedName>
        <fullName evidence="1">Serine/threonine-protein phosphatase</fullName>
        <ecNumber evidence="1">3.1.3.16</ecNumber>
    </recommendedName>
</protein>
<comment type="catalytic activity">
    <reaction evidence="1">
        <text>O-phospho-L-threonyl-[protein] + H2O = L-threonyl-[protein] + phosphate</text>
        <dbReference type="Rhea" id="RHEA:47004"/>
        <dbReference type="Rhea" id="RHEA-COMP:11060"/>
        <dbReference type="Rhea" id="RHEA-COMP:11605"/>
        <dbReference type="ChEBI" id="CHEBI:15377"/>
        <dbReference type="ChEBI" id="CHEBI:30013"/>
        <dbReference type="ChEBI" id="CHEBI:43474"/>
        <dbReference type="ChEBI" id="CHEBI:61977"/>
        <dbReference type="EC" id="3.1.3.16"/>
    </reaction>
</comment>
<dbReference type="CDD" id="cd00144">
    <property type="entry name" value="MPP_PPP_family"/>
    <property type="match status" value="1"/>
</dbReference>
<dbReference type="GO" id="GO:0005737">
    <property type="term" value="C:cytoplasm"/>
    <property type="evidence" value="ECO:0007669"/>
    <property type="project" value="TreeGrafter"/>
</dbReference>